<sequence>MSIVALPTKAKDMFCHATYTAAHAINRAYAPHLQVLGLTYPQYIALTLLWEEDGQKVNDLARQLHMETNTVTPLIKRLEGHGHVTRRKDDKDGRAVVVSLTEQGKKLQASAKTITACMIEATSLSHTELTQLHGLLIRLRDGLEAVQTGK</sequence>
<dbReference type="PROSITE" id="PS50995">
    <property type="entry name" value="HTH_MARR_2"/>
    <property type="match status" value="1"/>
</dbReference>
<reference evidence="3" key="1">
    <citation type="submission" date="2020-07" db="EMBL/GenBank/DDBJ databases">
        <title>Genome sequences of bacteria associated with the marine, planktonic diatom Thalassiosira profunda strain ECT2AJA-044.</title>
        <authorList>
            <person name="Gargas C.B."/>
            <person name="Roberts W.R."/>
            <person name="Alverson A.J."/>
        </authorList>
    </citation>
    <scope>NUCLEOTIDE SEQUENCE</scope>
    <source>
        <strain evidence="3">ECT2AJA-044</strain>
    </source>
</reference>
<dbReference type="Pfam" id="PF01047">
    <property type="entry name" value="MarR"/>
    <property type="match status" value="1"/>
</dbReference>
<dbReference type="PANTHER" id="PTHR33164">
    <property type="entry name" value="TRANSCRIPTIONAL REGULATOR, MARR FAMILY"/>
    <property type="match status" value="1"/>
</dbReference>
<dbReference type="InterPro" id="IPR000835">
    <property type="entry name" value="HTH_MarR-typ"/>
</dbReference>
<dbReference type="InterPro" id="IPR039422">
    <property type="entry name" value="MarR/SlyA-like"/>
</dbReference>
<dbReference type="Gene3D" id="1.10.10.10">
    <property type="entry name" value="Winged helix-like DNA-binding domain superfamily/Winged helix DNA-binding domain"/>
    <property type="match status" value="1"/>
</dbReference>
<dbReference type="RefSeq" id="WP_209358058.1">
    <property type="nucleotide sequence ID" value="NZ_CP060010.1"/>
</dbReference>
<dbReference type="PANTHER" id="PTHR33164:SF5">
    <property type="entry name" value="ORGANIC HYDROPEROXIDE RESISTANCE TRANSCRIPTIONAL REGULATOR"/>
    <property type="match status" value="1"/>
</dbReference>
<dbReference type="GO" id="GO:0006950">
    <property type="term" value="P:response to stress"/>
    <property type="evidence" value="ECO:0007669"/>
    <property type="project" value="TreeGrafter"/>
</dbReference>
<evidence type="ECO:0000256" key="1">
    <source>
        <dbReference type="ARBA" id="ARBA00004496"/>
    </source>
</evidence>
<evidence type="ECO:0000313" key="3">
    <source>
        <dbReference type="EMBL" id="QTN37350.1"/>
    </source>
</evidence>
<protein>
    <submittedName>
        <fullName evidence="3">MarR family transcriptional regulator</fullName>
    </submittedName>
</protein>
<evidence type="ECO:0000259" key="2">
    <source>
        <dbReference type="PROSITE" id="PS50995"/>
    </source>
</evidence>
<feature type="domain" description="HTH marR-type" evidence="2">
    <location>
        <begin position="11"/>
        <end position="141"/>
    </location>
</feature>
<dbReference type="Proteomes" id="UP000665026">
    <property type="component" value="Chromosome"/>
</dbReference>
<dbReference type="InterPro" id="IPR036390">
    <property type="entry name" value="WH_DNA-bd_sf"/>
</dbReference>
<accession>A0A975ESC8</accession>
<dbReference type="GO" id="GO:0003700">
    <property type="term" value="F:DNA-binding transcription factor activity"/>
    <property type="evidence" value="ECO:0007669"/>
    <property type="project" value="InterPro"/>
</dbReference>
<gene>
    <name evidence="3" type="ORF">HZ995_07610</name>
</gene>
<evidence type="ECO:0000313" key="4">
    <source>
        <dbReference type="Proteomes" id="UP000665026"/>
    </source>
</evidence>
<dbReference type="InterPro" id="IPR036388">
    <property type="entry name" value="WH-like_DNA-bd_sf"/>
</dbReference>
<proteinExistence type="predicted"/>
<dbReference type="KEGG" id="cact:HZ995_07610"/>
<organism evidence="3 4">
    <name type="scientific">Cognatishimia activa</name>
    <dbReference type="NCBI Taxonomy" id="1715691"/>
    <lineage>
        <taxon>Bacteria</taxon>
        <taxon>Pseudomonadati</taxon>
        <taxon>Pseudomonadota</taxon>
        <taxon>Alphaproteobacteria</taxon>
        <taxon>Rhodobacterales</taxon>
        <taxon>Paracoccaceae</taxon>
        <taxon>Cognatishimia</taxon>
    </lineage>
</organism>
<dbReference type="PRINTS" id="PR00598">
    <property type="entry name" value="HTHMARR"/>
</dbReference>
<dbReference type="SUPFAM" id="SSF46785">
    <property type="entry name" value="Winged helix' DNA-binding domain"/>
    <property type="match status" value="1"/>
</dbReference>
<name>A0A975ESC8_9RHOB</name>
<dbReference type="EMBL" id="CP060010">
    <property type="protein sequence ID" value="QTN37350.1"/>
    <property type="molecule type" value="Genomic_DNA"/>
</dbReference>
<dbReference type="AlphaFoldDB" id="A0A975ESC8"/>
<dbReference type="SMART" id="SM00347">
    <property type="entry name" value="HTH_MARR"/>
    <property type="match status" value="1"/>
</dbReference>
<dbReference type="GO" id="GO:0005737">
    <property type="term" value="C:cytoplasm"/>
    <property type="evidence" value="ECO:0007669"/>
    <property type="project" value="UniProtKB-SubCell"/>
</dbReference>
<comment type="subcellular location">
    <subcellularLocation>
        <location evidence="1">Cytoplasm</location>
    </subcellularLocation>
</comment>